<evidence type="ECO:0000256" key="1">
    <source>
        <dbReference type="SAM" id="MobiDB-lite"/>
    </source>
</evidence>
<sequence length="139" mass="14879">MYMSTAPRSARPAASYEHLRNAYSRNQRGFMYVYVLSLQGHEENNKKALDAKVEEARAFWTLSDDAAAASAPRAEGDDAGVRRRAEGPGGSRSGDGEPPLAPQRSGRTRAGSSTTTASRTTNKDMIASLHLSVAPCHAA</sequence>
<dbReference type="Proteomes" id="UP001189429">
    <property type="component" value="Unassembled WGS sequence"/>
</dbReference>
<feature type="region of interest" description="Disordered" evidence="1">
    <location>
        <begin position="64"/>
        <end position="124"/>
    </location>
</feature>
<keyword evidence="3" id="KW-1185">Reference proteome</keyword>
<protein>
    <submittedName>
        <fullName evidence="2">Uncharacterized protein</fullName>
    </submittedName>
</protein>
<feature type="compositionally biased region" description="Basic and acidic residues" evidence="1">
    <location>
        <begin position="74"/>
        <end position="86"/>
    </location>
</feature>
<organism evidence="2 3">
    <name type="scientific">Prorocentrum cordatum</name>
    <dbReference type="NCBI Taxonomy" id="2364126"/>
    <lineage>
        <taxon>Eukaryota</taxon>
        <taxon>Sar</taxon>
        <taxon>Alveolata</taxon>
        <taxon>Dinophyceae</taxon>
        <taxon>Prorocentrales</taxon>
        <taxon>Prorocentraceae</taxon>
        <taxon>Prorocentrum</taxon>
    </lineage>
</organism>
<evidence type="ECO:0000313" key="2">
    <source>
        <dbReference type="EMBL" id="CAK0858839.1"/>
    </source>
</evidence>
<accession>A0ABN9UII7</accession>
<feature type="compositionally biased region" description="Low complexity" evidence="1">
    <location>
        <begin position="104"/>
        <end position="120"/>
    </location>
</feature>
<evidence type="ECO:0000313" key="3">
    <source>
        <dbReference type="Proteomes" id="UP001189429"/>
    </source>
</evidence>
<proteinExistence type="predicted"/>
<name>A0ABN9UII7_9DINO</name>
<dbReference type="EMBL" id="CAUYUJ010015843">
    <property type="protein sequence ID" value="CAK0858839.1"/>
    <property type="molecule type" value="Genomic_DNA"/>
</dbReference>
<reference evidence="2" key="1">
    <citation type="submission" date="2023-10" db="EMBL/GenBank/DDBJ databases">
        <authorList>
            <person name="Chen Y."/>
            <person name="Shah S."/>
            <person name="Dougan E. K."/>
            <person name="Thang M."/>
            <person name="Chan C."/>
        </authorList>
    </citation>
    <scope>NUCLEOTIDE SEQUENCE [LARGE SCALE GENOMIC DNA]</scope>
</reference>
<comment type="caution">
    <text evidence="2">The sequence shown here is derived from an EMBL/GenBank/DDBJ whole genome shotgun (WGS) entry which is preliminary data.</text>
</comment>
<gene>
    <name evidence="2" type="ORF">PCOR1329_LOCUS48407</name>
</gene>
<feature type="compositionally biased region" description="Low complexity" evidence="1">
    <location>
        <begin position="64"/>
        <end position="73"/>
    </location>
</feature>